<dbReference type="Gene3D" id="3.40.50.300">
    <property type="entry name" value="P-loop containing nucleotide triphosphate hydrolases"/>
    <property type="match status" value="1"/>
</dbReference>
<evidence type="ECO:0000256" key="5">
    <source>
        <dbReference type="ARBA" id="ARBA00022756"/>
    </source>
</evidence>
<dbReference type="PANTHER" id="PTHR43210:SF5">
    <property type="entry name" value="DETHIOBIOTIN SYNTHETASE"/>
    <property type="match status" value="1"/>
</dbReference>
<reference evidence="8" key="1">
    <citation type="submission" date="2018-06" db="EMBL/GenBank/DDBJ databases">
        <authorList>
            <person name="Zhirakovskaya E."/>
        </authorList>
    </citation>
    <scope>NUCLEOTIDE SEQUENCE</scope>
</reference>
<organism evidence="8">
    <name type="scientific">hydrothermal vent metagenome</name>
    <dbReference type="NCBI Taxonomy" id="652676"/>
    <lineage>
        <taxon>unclassified sequences</taxon>
        <taxon>metagenomes</taxon>
        <taxon>ecological metagenomes</taxon>
    </lineage>
</organism>
<evidence type="ECO:0000256" key="7">
    <source>
        <dbReference type="ARBA" id="ARBA00022842"/>
    </source>
</evidence>
<keyword evidence="4" id="KW-0547">Nucleotide-binding</keyword>
<dbReference type="FunFam" id="3.40.50.300:FF:000292">
    <property type="entry name" value="ATP-dependent dethiobiotin synthetase BioD"/>
    <property type="match status" value="1"/>
</dbReference>
<dbReference type="InterPro" id="IPR004472">
    <property type="entry name" value="DTB_synth_BioD"/>
</dbReference>
<dbReference type="AlphaFoldDB" id="A0A3B1BE53"/>
<evidence type="ECO:0000313" key="8">
    <source>
        <dbReference type="EMBL" id="VAX04545.1"/>
    </source>
</evidence>
<dbReference type="GO" id="GO:0042803">
    <property type="term" value="F:protein homodimerization activity"/>
    <property type="evidence" value="ECO:0007669"/>
    <property type="project" value="UniProtKB-ARBA"/>
</dbReference>
<protein>
    <submittedName>
        <fullName evidence="8">Dethiobiotin synthetase</fullName>
        <ecNumber evidence="8">6.3.3.3</ecNumber>
    </submittedName>
</protein>
<sequence length="231" mass="24446">MGKGFFITGTDTDVGKTTIALGLMAALQQQGLSVAAMKPVSAGCTKTTAGLRNNDAVQLMQQASLELPYDVVNPYAFEAAIAPHIAAAQNDVTMRIDPLCHAYEKIAAQADVVIVEGAGGWQVPLNENETMADLATALGLPVINVVGLRLGCLSHALLTAESIAAHGLQHTAWVGNMLCTDMICATENIMTLKQRLPGNYLGIVPFDVSLSRQQQTPSGRNIARHLNISLL</sequence>
<gene>
    <name evidence="8" type="ORF">MNBD_GAMMA19-2359</name>
</gene>
<dbReference type="GO" id="GO:0005829">
    <property type="term" value="C:cytosol"/>
    <property type="evidence" value="ECO:0007669"/>
    <property type="project" value="TreeGrafter"/>
</dbReference>
<evidence type="ECO:0000256" key="3">
    <source>
        <dbReference type="ARBA" id="ARBA00022723"/>
    </source>
</evidence>
<keyword evidence="7" id="KW-0460">Magnesium</keyword>
<accession>A0A3B1BE53</accession>
<dbReference type="PANTHER" id="PTHR43210">
    <property type="entry name" value="DETHIOBIOTIN SYNTHETASE"/>
    <property type="match status" value="1"/>
</dbReference>
<keyword evidence="3" id="KW-0479">Metal-binding</keyword>
<dbReference type="GO" id="GO:0009102">
    <property type="term" value="P:biotin biosynthetic process"/>
    <property type="evidence" value="ECO:0007669"/>
    <property type="project" value="UniProtKB-UniPathway"/>
</dbReference>
<name>A0A3B1BE53_9ZZZZ</name>
<evidence type="ECO:0000256" key="6">
    <source>
        <dbReference type="ARBA" id="ARBA00022840"/>
    </source>
</evidence>
<dbReference type="EMBL" id="UOFV01000477">
    <property type="protein sequence ID" value="VAX04545.1"/>
    <property type="molecule type" value="Genomic_DNA"/>
</dbReference>
<dbReference type="EC" id="6.3.3.3" evidence="8"/>
<dbReference type="Pfam" id="PF13500">
    <property type="entry name" value="AAA_26"/>
    <property type="match status" value="1"/>
</dbReference>
<dbReference type="SUPFAM" id="SSF52540">
    <property type="entry name" value="P-loop containing nucleoside triphosphate hydrolases"/>
    <property type="match status" value="1"/>
</dbReference>
<dbReference type="GO" id="GO:0005524">
    <property type="term" value="F:ATP binding"/>
    <property type="evidence" value="ECO:0007669"/>
    <property type="project" value="UniProtKB-KW"/>
</dbReference>
<evidence type="ECO:0000256" key="1">
    <source>
        <dbReference type="ARBA" id="ARBA00022490"/>
    </source>
</evidence>
<dbReference type="UniPathway" id="UPA00078"/>
<dbReference type="GO" id="GO:0004141">
    <property type="term" value="F:dethiobiotin synthase activity"/>
    <property type="evidence" value="ECO:0007669"/>
    <property type="project" value="UniProtKB-EC"/>
</dbReference>
<dbReference type="NCBIfam" id="TIGR00347">
    <property type="entry name" value="bioD"/>
    <property type="match status" value="1"/>
</dbReference>
<dbReference type="InterPro" id="IPR027417">
    <property type="entry name" value="P-loop_NTPase"/>
</dbReference>
<keyword evidence="1" id="KW-0963">Cytoplasm</keyword>
<dbReference type="PIRSF" id="PIRSF006755">
    <property type="entry name" value="DTB_synth"/>
    <property type="match status" value="1"/>
</dbReference>
<keyword evidence="2 8" id="KW-0436">Ligase</keyword>
<dbReference type="GO" id="GO:0000287">
    <property type="term" value="F:magnesium ion binding"/>
    <property type="evidence" value="ECO:0007669"/>
    <property type="project" value="InterPro"/>
</dbReference>
<keyword evidence="5" id="KW-0093">Biotin biosynthesis</keyword>
<evidence type="ECO:0000256" key="2">
    <source>
        <dbReference type="ARBA" id="ARBA00022598"/>
    </source>
</evidence>
<dbReference type="HAMAP" id="MF_00336">
    <property type="entry name" value="BioD"/>
    <property type="match status" value="1"/>
</dbReference>
<dbReference type="CDD" id="cd03109">
    <property type="entry name" value="DTBS"/>
    <property type="match status" value="1"/>
</dbReference>
<evidence type="ECO:0000256" key="4">
    <source>
        <dbReference type="ARBA" id="ARBA00022741"/>
    </source>
</evidence>
<keyword evidence="6" id="KW-0067">ATP-binding</keyword>
<proteinExistence type="inferred from homology"/>